<accession>A0A8H6Y7Z5</accession>
<feature type="transmembrane region" description="Helical" evidence="1">
    <location>
        <begin position="135"/>
        <end position="153"/>
    </location>
</feature>
<organism evidence="2 3">
    <name type="scientific">Mycena venus</name>
    <dbReference type="NCBI Taxonomy" id="2733690"/>
    <lineage>
        <taxon>Eukaryota</taxon>
        <taxon>Fungi</taxon>
        <taxon>Dikarya</taxon>
        <taxon>Basidiomycota</taxon>
        <taxon>Agaricomycotina</taxon>
        <taxon>Agaricomycetes</taxon>
        <taxon>Agaricomycetidae</taxon>
        <taxon>Agaricales</taxon>
        <taxon>Marasmiineae</taxon>
        <taxon>Mycenaceae</taxon>
        <taxon>Mycena</taxon>
    </lineage>
</organism>
<dbReference type="PANTHER" id="PTHR40465:SF1">
    <property type="entry name" value="DUF6534 DOMAIN-CONTAINING PROTEIN"/>
    <property type="match status" value="1"/>
</dbReference>
<feature type="transmembrane region" description="Helical" evidence="1">
    <location>
        <begin position="45"/>
        <end position="62"/>
    </location>
</feature>
<feature type="transmembrane region" description="Helical" evidence="1">
    <location>
        <begin position="197"/>
        <end position="216"/>
    </location>
</feature>
<dbReference type="PANTHER" id="PTHR40465">
    <property type="entry name" value="CHROMOSOME 1, WHOLE GENOME SHOTGUN SEQUENCE"/>
    <property type="match status" value="1"/>
</dbReference>
<dbReference type="Proteomes" id="UP000620124">
    <property type="component" value="Unassembled WGS sequence"/>
</dbReference>
<protein>
    <submittedName>
        <fullName evidence="2">Uncharacterized protein</fullName>
    </submittedName>
</protein>
<feature type="transmembrane region" description="Helical" evidence="1">
    <location>
        <begin position="174"/>
        <end position="191"/>
    </location>
</feature>
<name>A0A8H6Y7Z5_9AGAR</name>
<proteinExistence type="predicted"/>
<keyword evidence="1" id="KW-0812">Transmembrane</keyword>
<reference evidence="2" key="1">
    <citation type="submission" date="2020-05" db="EMBL/GenBank/DDBJ databases">
        <title>Mycena genomes resolve the evolution of fungal bioluminescence.</title>
        <authorList>
            <person name="Tsai I.J."/>
        </authorList>
    </citation>
    <scope>NUCLEOTIDE SEQUENCE</scope>
    <source>
        <strain evidence="2">CCC161011</strain>
    </source>
</reference>
<dbReference type="EMBL" id="JACAZI010000008">
    <property type="protein sequence ID" value="KAF7354104.1"/>
    <property type="molecule type" value="Genomic_DNA"/>
</dbReference>
<feature type="transmembrane region" description="Helical" evidence="1">
    <location>
        <begin position="12"/>
        <end position="33"/>
    </location>
</feature>
<keyword evidence="3" id="KW-1185">Reference proteome</keyword>
<keyword evidence="1" id="KW-1133">Transmembrane helix</keyword>
<evidence type="ECO:0000313" key="2">
    <source>
        <dbReference type="EMBL" id="KAF7354104.1"/>
    </source>
</evidence>
<dbReference type="OrthoDB" id="2536347at2759"/>
<keyword evidence="1" id="KW-0472">Membrane</keyword>
<sequence length="287" mass="32376">MGAYPRSTGPAVVGYFLNWGLLGTLTLQLYLYYQAFPKDRSFTKCLVFGVYAIVLVQTMLVTRDAVTTFVYRFDDPCALANRANLGFEWFSLPVMCPGGLHRAIFLRVPHPSFIEIVENAGFHRDCFPNQRYRGVFVWLFCTSMYVITPSRYLQFLTYNTYLDPEVNLDNNRDWISSAVTALASLILMFTFPGKAYFFTPAVVPPMLYANTLLAVLNSRFQILDGRGYTPTQDMSLPTFLLHGGGSSGLHRSVTSPIVTTEREAFGTQELDDLSKTKDIRQLADTLV</sequence>
<dbReference type="AlphaFoldDB" id="A0A8H6Y7Z5"/>
<evidence type="ECO:0000256" key="1">
    <source>
        <dbReference type="SAM" id="Phobius"/>
    </source>
</evidence>
<comment type="caution">
    <text evidence="2">The sequence shown here is derived from an EMBL/GenBank/DDBJ whole genome shotgun (WGS) entry which is preliminary data.</text>
</comment>
<evidence type="ECO:0000313" key="3">
    <source>
        <dbReference type="Proteomes" id="UP000620124"/>
    </source>
</evidence>
<gene>
    <name evidence="2" type="ORF">MVEN_01097800</name>
</gene>